<keyword evidence="2" id="KW-0732">Signal</keyword>
<feature type="signal peptide" evidence="2">
    <location>
        <begin position="1"/>
        <end position="23"/>
    </location>
</feature>
<feature type="compositionally biased region" description="Basic and acidic residues" evidence="1">
    <location>
        <begin position="137"/>
        <end position="146"/>
    </location>
</feature>
<evidence type="ECO:0000256" key="2">
    <source>
        <dbReference type="SAM" id="SignalP"/>
    </source>
</evidence>
<evidence type="ECO:0000313" key="4">
    <source>
        <dbReference type="Proteomes" id="UP000317624"/>
    </source>
</evidence>
<proteinExistence type="predicted"/>
<gene>
    <name evidence="3" type="ORF">FNT36_11205</name>
</gene>
<dbReference type="PROSITE" id="PS51257">
    <property type="entry name" value="PROKAR_LIPOPROTEIN"/>
    <property type="match status" value="1"/>
</dbReference>
<feature type="compositionally biased region" description="Basic and acidic residues" evidence="1">
    <location>
        <begin position="174"/>
        <end position="201"/>
    </location>
</feature>
<keyword evidence="4" id="KW-1185">Reference proteome</keyword>
<feature type="region of interest" description="Disordered" evidence="1">
    <location>
        <begin position="49"/>
        <end position="78"/>
    </location>
</feature>
<feature type="compositionally biased region" description="Basic residues" evidence="1">
    <location>
        <begin position="101"/>
        <end position="112"/>
    </location>
</feature>
<dbReference type="Proteomes" id="UP000317624">
    <property type="component" value="Unassembled WGS sequence"/>
</dbReference>
<dbReference type="OrthoDB" id="9554358at2"/>
<comment type="caution">
    <text evidence="3">The sequence shown here is derived from an EMBL/GenBank/DDBJ whole genome shotgun (WGS) entry which is preliminary data.</text>
</comment>
<sequence>MKSFLHSFLPLLLALLASCSVYDKVFHPRRLPSPSMTAEAKAKYRAAEKARHKGQVLKMEEITTGATDPNAAGASKDKADNKLTYNELPEGTKLKYDKQLLVKKPKLKRRQYHHYDTRPLKPREASRENRRLRKHSKGESRPRGAKNDATPLGQPTDSSPANEPTPAPPTKAPQVKEIKVKEPKVKEEKAPKVKEEKAPKEKKAKKAPVPKPDPTQERPDY</sequence>
<reference evidence="3 4" key="1">
    <citation type="submission" date="2019-07" db="EMBL/GenBank/DDBJ databases">
        <title>Hymenobacter sp. straun FUR1 Genome sequencing and assembly.</title>
        <authorList>
            <person name="Chhetri G."/>
        </authorList>
    </citation>
    <scope>NUCLEOTIDE SEQUENCE [LARGE SCALE GENOMIC DNA]</scope>
    <source>
        <strain evidence="3 4">Fur1</strain>
    </source>
</reference>
<feature type="chain" id="PRO_5035242727" evidence="2">
    <location>
        <begin position="24"/>
        <end position="221"/>
    </location>
</feature>
<feature type="compositionally biased region" description="Polar residues" evidence="1">
    <location>
        <begin position="153"/>
        <end position="162"/>
    </location>
</feature>
<feature type="compositionally biased region" description="Basic and acidic residues" evidence="1">
    <location>
        <begin position="113"/>
        <end position="129"/>
    </location>
</feature>
<name>A0A558BU66_9BACT</name>
<accession>A0A558BU66</accession>
<dbReference type="RefSeq" id="WP_144847583.1">
    <property type="nucleotide sequence ID" value="NZ_VMRJ01000003.1"/>
</dbReference>
<dbReference type="AlphaFoldDB" id="A0A558BU66"/>
<feature type="region of interest" description="Disordered" evidence="1">
    <location>
        <begin position="96"/>
        <end position="221"/>
    </location>
</feature>
<organism evidence="3 4">
    <name type="scientific">Hymenobacter setariae</name>
    <dbReference type="NCBI Taxonomy" id="2594794"/>
    <lineage>
        <taxon>Bacteria</taxon>
        <taxon>Pseudomonadati</taxon>
        <taxon>Bacteroidota</taxon>
        <taxon>Cytophagia</taxon>
        <taxon>Cytophagales</taxon>
        <taxon>Hymenobacteraceae</taxon>
        <taxon>Hymenobacter</taxon>
    </lineage>
</organism>
<protein>
    <submittedName>
        <fullName evidence="3">Uncharacterized protein</fullName>
    </submittedName>
</protein>
<evidence type="ECO:0000313" key="3">
    <source>
        <dbReference type="EMBL" id="TVT40064.1"/>
    </source>
</evidence>
<evidence type="ECO:0000256" key="1">
    <source>
        <dbReference type="SAM" id="MobiDB-lite"/>
    </source>
</evidence>
<dbReference type="EMBL" id="VMRJ01000003">
    <property type="protein sequence ID" value="TVT40064.1"/>
    <property type="molecule type" value="Genomic_DNA"/>
</dbReference>